<evidence type="ECO:0000313" key="2">
    <source>
        <dbReference type="EMBL" id="AEP10451.1"/>
    </source>
</evidence>
<sequence length="38" mass="4200">MGGYMADGGGQVKRFFHRNTPRPSGNEEIVMKKFSGVL</sequence>
<gene>
    <name evidence="2" type="ordered locus">MICA_2144</name>
</gene>
<feature type="compositionally biased region" description="Gly residues" evidence="1">
    <location>
        <begin position="1"/>
        <end position="11"/>
    </location>
</feature>
<dbReference type="AlphaFoldDB" id="G2KQX3"/>
<dbReference type="EMBL" id="CP002382">
    <property type="protein sequence ID" value="AEP10451.1"/>
    <property type="molecule type" value="Genomic_DNA"/>
</dbReference>
<evidence type="ECO:0000256" key="1">
    <source>
        <dbReference type="SAM" id="MobiDB-lite"/>
    </source>
</evidence>
<dbReference type="Proteomes" id="UP000009286">
    <property type="component" value="Chromosome"/>
</dbReference>
<protein>
    <submittedName>
        <fullName evidence="2">Uncharacterized protein</fullName>
    </submittedName>
</protein>
<accession>G2KQX3</accession>
<feature type="region of interest" description="Disordered" evidence="1">
    <location>
        <begin position="1"/>
        <end position="26"/>
    </location>
</feature>
<proteinExistence type="predicted"/>
<dbReference type="STRING" id="856793.MICA_2144"/>
<evidence type="ECO:0000313" key="3">
    <source>
        <dbReference type="Proteomes" id="UP000009286"/>
    </source>
</evidence>
<keyword evidence="3" id="KW-1185">Reference proteome</keyword>
<dbReference type="HOGENOM" id="CLU_3330100_0_0_5"/>
<reference evidence="2 3" key="1">
    <citation type="journal article" date="2011" name="BMC Genomics">
        <title>Genomic insights into an obligate epibiotic bacterial predator: Micavibrio aeruginosavorus ARL-13.</title>
        <authorList>
            <person name="Wang Z."/>
            <person name="Kadouri D."/>
            <person name="Wu M."/>
        </authorList>
    </citation>
    <scope>NUCLEOTIDE SEQUENCE [LARGE SCALE GENOMIC DNA]</scope>
    <source>
        <strain evidence="2 3">ARL-13</strain>
    </source>
</reference>
<name>G2KQX3_MICAA</name>
<organism evidence="2 3">
    <name type="scientific">Micavibrio aeruginosavorus (strain ARL-13)</name>
    <dbReference type="NCBI Taxonomy" id="856793"/>
    <lineage>
        <taxon>Bacteria</taxon>
        <taxon>Pseudomonadati</taxon>
        <taxon>Bdellovibrionota</taxon>
        <taxon>Bdellovibrionia</taxon>
        <taxon>Bdellovibrionales</taxon>
        <taxon>Pseudobdellovibrionaceae</taxon>
        <taxon>Micavibrio</taxon>
    </lineage>
</organism>
<dbReference type="KEGG" id="mai:MICA_2144"/>